<proteinExistence type="predicted"/>
<dbReference type="EMBL" id="MN035642">
    <property type="protein sequence ID" value="QDH90592.1"/>
    <property type="molecule type" value="Genomic_RNA"/>
</dbReference>
<name>A0A514DAG0_9VIRU</name>
<organism evidence="1">
    <name type="scientific">Leviviridae sp</name>
    <dbReference type="NCBI Taxonomy" id="2027243"/>
    <lineage>
        <taxon>Viruses</taxon>
        <taxon>Riboviria</taxon>
        <taxon>Orthornavirae</taxon>
        <taxon>Lenarviricota</taxon>
        <taxon>Leviviricetes</taxon>
        <taxon>Norzivirales</taxon>
        <taxon>Fiersviridae</taxon>
    </lineage>
</organism>
<accession>A0A514DAG0</accession>
<protein>
    <recommendedName>
        <fullName evidence="2">Maturation protein</fullName>
    </recommendedName>
</protein>
<evidence type="ECO:0000313" key="1">
    <source>
        <dbReference type="EMBL" id="QDH90592.1"/>
    </source>
</evidence>
<sequence>MPIVTQSRIDPVTVLKNQYYRFWNGQPTSPVVTVPVIGNGVQSGSQTVVGYRSSKSEGLNADDPDLASDGSHVGFIRNLSRDQQRQKTLLDNGHEFESHRGRYTWPNLDETCVQRWTGYPDYQMYRGLVAPYLGSNGYSVLNNVDQDMLRLGTHAFRNLAPTAPAFGLSRALGEIREGLPSLPGMIFLASHRYGGPSALASEYLNQKFGILPTVADIQGLARALINFNNELRQFQRDAGRNVRRKRNLVEDTVVNETTIGPGAIDLPSIQWPYEIKFFQDPLPPLKMTEVIRSRSWFSGAFSYYLDSSHTGYLGRMGVYEAKANHLLGTRLNVATIWELTPWTWLIDWFLDISTFVKNAELIADDSVVLRYGYVMHETVASREYSIAGIKPSDPSGSVPTRVSVILEYTRKLRKRASPYGFGVDLSNMSPSKWAILTALGMTKAPGVLVRGSS</sequence>
<gene>
    <name evidence="1" type="ORF">H1Rhizo26FD590_000003</name>
</gene>
<evidence type="ECO:0008006" key="2">
    <source>
        <dbReference type="Google" id="ProtNLM"/>
    </source>
</evidence>
<reference evidence="1" key="1">
    <citation type="submission" date="2019-05" db="EMBL/GenBank/DDBJ databases">
        <title>Metatranscriptomic reconstruction reveals RNA viruses with the potential to shape carbon cycling in soil.</title>
        <authorList>
            <person name="Starr E.P."/>
            <person name="Nuccio E."/>
            <person name="Pett-Ridge J."/>
            <person name="Banfield J.F."/>
            <person name="Firestone M.K."/>
        </authorList>
    </citation>
    <scope>NUCLEOTIDE SEQUENCE</scope>
    <source>
        <strain evidence="1">H1_Rhizo_26_FD_scaffold_590</strain>
    </source>
</reference>